<dbReference type="AlphaFoldDB" id="Q23H34"/>
<sequence length="307" mass="35480">MSQKPKYIIFHVELPQDKSILANQLDQIEVFKNYISVGASQLLLHKKSAFTYLSSLFSFEGESYEQSSENKHQKFDENKKKVINESEFDEEQNEIRFIKNPNYYHEFSNNLQTLLVTNSQKTVTFANSVKIDYSQIEYNDGEISKILREDTSDIELIIIDYSLKSNCLKQLTSVAQEVSTFEQQSNQVFINLIVSPFLSEEETADYLNPQFRLNNLKNEKSASIISKILPVQTWETYQGKINQEFVNAAKVSSLSVFYDKNGCRQDKLDNFSSVKQNLDKLGFAHINAEFLFREITFKLGKLPKYGA</sequence>
<name>Q23H34_TETTS</name>
<dbReference type="Proteomes" id="UP000009168">
    <property type="component" value="Unassembled WGS sequence"/>
</dbReference>
<proteinExistence type="predicted"/>
<dbReference type="KEGG" id="tet:TTHERM_00877080"/>
<protein>
    <submittedName>
        <fullName evidence="1">Uncharacterized protein</fullName>
    </submittedName>
</protein>
<keyword evidence="2" id="KW-1185">Reference proteome</keyword>
<dbReference type="InParanoid" id="Q23H34"/>
<accession>Q23H34</accession>
<evidence type="ECO:0000313" key="1">
    <source>
        <dbReference type="EMBL" id="EAR95813.2"/>
    </source>
</evidence>
<dbReference type="GeneID" id="7846535"/>
<dbReference type="EMBL" id="GG662702">
    <property type="protein sequence ID" value="EAR95813.2"/>
    <property type="molecule type" value="Genomic_DNA"/>
</dbReference>
<evidence type="ECO:0000313" key="2">
    <source>
        <dbReference type="Proteomes" id="UP000009168"/>
    </source>
</evidence>
<dbReference type="OrthoDB" id="61155at2759"/>
<organism evidence="1 2">
    <name type="scientific">Tetrahymena thermophila (strain SB210)</name>
    <dbReference type="NCBI Taxonomy" id="312017"/>
    <lineage>
        <taxon>Eukaryota</taxon>
        <taxon>Sar</taxon>
        <taxon>Alveolata</taxon>
        <taxon>Ciliophora</taxon>
        <taxon>Intramacronucleata</taxon>
        <taxon>Oligohymenophorea</taxon>
        <taxon>Hymenostomatida</taxon>
        <taxon>Tetrahymenina</taxon>
        <taxon>Tetrahymenidae</taxon>
        <taxon>Tetrahymena</taxon>
    </lineage>
</organism>
<reference evidence="2" key="1">
    <citation type="journal article" date="2006" name="PLoS Biol.">
        <title>Macronuclear genome sequence of the ciliate Tetrahymena thermophila, a model eukaryote.</title>
        <authorList>
            <person name="Eisen J.A."/>
            <person name="Coyne R.S."/>
            <person name="Wu M."/>
            <person name="Wu D."/>
            <person name="Thiagarajan M."/>
            <person name="Wortman J.R."/>
            <person name="Badger J.H."/>
            <person name="Ren Q."/>
            <person name="Amedeo P."/>
            <person name="Jones K.M."/>
            <person name="Tallon L.J."/>
            <person name="Delcher A.L."/>
            <person name="Salzberg S.L."/>
            <person name="Silva J.C."/>
            <person name="Haas B.J."/>
            <person name="Majoros W.H."/>
            <person name="Farzad M."/>
            <person name="Carlton J.M."/>
            <person name="Smith R.K. Jr."/>
            <person name="Garg J."/>
            <person name="Pearlman R.E."/>
            <person name="Karrer K.M."/>
            <person name="Sun L."/>
            <person name="Manning G."/>
            <person name="Elde N.C."/>
            <person name="Turkewitz A.P."/>
            <person name="Asai D.J."/>
            <person name="Wilkes D.E."/>
            <person name="Wang Y."/>
            <person name="Cai H."/>
            <person name="Collins K."/>
            <person name="Stewart B.A."/>
            <person name="Lee S.R."/>
            <person name="Wilamowska K."/>
            <person name="Weinberg Z."/>
            <person name="Ruzzo W.L."/>
            <person name="Wloga D."/>
            <person name="Gaertig J."/>
            <person name="Frankel J."/>
            <person name="Tsao C.-C."/>
            <person name="Gorovsky M.A."/>
            <person name="Keeling P.J."/>
            <person name="Waller R.F."/>
            <person name="Patron N.J."/>
            <person name="Cherry J.M."/>
            <person name="Stover N.A."/>
            <person name="Krieger C.J."/>
            <person name="del Toro C."/>
            <person name="Ryder H.F."/>
            <person name="Williamson S.C."/>
            <person name="Barbeau R.A."/>
            <person name="Hamilton E.P."/>
            <person name="Orias E."/>
        </authorList>
    </citation>
    <scope>NUCLEOTIDE SEQUENCE [LARGE SCALE GENOMIC DNA]</scope>
    <source>
        <strain evidence="2">SB210</strain>
    </source>
</reference>
<dbReference type="RefSeq" id="XP_001016058.2">
    <property type="nucleotide sequence ID" value="XM_001016058.2"/>
</dbReference>
<gene>
    <name evidence="1" type="ORF">TTHERM_00877080</name>
</gene>
<dbReference type="HOGENOM" id="CLU_878486_0_0_1"/>